<dbReference type="SUPFAM" id="SSF116734">
    <property type="entry name" value="DNA methylase specificity domain"/>
    <property type="match status" value="1"/>
</dbReference>
<proteinExistence type="inferred from homology"/>
<dbReference type="EMBL" id="PKRU02000006">
    <property type="protein sequence ID" value="RPD37662.1"/>
    <property type="molecule type" value="Genomic_DNA"/>
</dbReference>
<dbReference type="Proteomes" id="UP000236895">
    <property type="component" value="Unassembled WGS sequence"/>
</dbReference>
<dbReference type="InterPro" id="IPR000055">
    <property type="entry name" value="Restrct_endonuc_typeI_TRD"/>
</dbReference>
<dbReference type="EMBL" id="PKRU02000035">
    <property type="protein sequence ID" value="RPD36765.1"/>
    <property type="molecule type" value="Genomic_DNA"/>
</dbReference>
<dbReference type="InterPro" id="IPR044946">
    <property type="entry name" value="Restrct_endonuc_typeI_TRD_sf"/>
</dbReference>
<dbReference type="GO" id="GO:0009307">
    <property type="term" value="P:DNA restriction-modification system"/>
    <property type="evidence" value="ECO:0007669"/>
    <property type="project" value="UniProtKB-KW"/>
</dbReference>
<evidence type="ECO:0000256" key="2">
    <source>
        <dbReference type="ARBA" id="ARBA00022747"/>
    </source>
</evidence>
<dbReference type="AlphaFoldDB" id="A0A3R7QM55"/>
<evidence type="ECO:0000313" key="6">
    <source>
        <dbReference type="EMBL" id="RPD37662.1"/>
    </source>
</evidence>
<reference evidence="5 7" key="1">
    <citation type="submission" date="2018-11" db="EMBL/GenBank/DDBJ databases">
        <title>Genome Analysis of Haplotype D of Candidatus Liberibacter Solanacearum.</title>
        <authorList>
            <person name="Katsir L."/>
            <person name="Ruan Z."/>
            <person name="Santos Garcia D."/>
            <person name="Piasezky A."/>
            <person name="Jiang J."/>
            <person name="Sela N."/>
            <person name="Freilich S."/>
            <person name="Bahar O."/>
        </authorList>
    </citation>
    <scope>NUCLEOTIDE SEQUENCE [LARGE SCALE GENOMIC DNA]</scope>
    <source>
        <strain evidence="7">haplotype D1</strain>
        <strain evidence="5">ISR100</strain>
    </source>
</reference>
<dbReference type="RefSeq" id="WP_103847097.1">
    <property type="nucleotide sequence ID" value="NZ_PKRU02000006.1"/>
</dbReference>
<keyword evidence="3" id="KW-0238">DNA-binding</keyword>
<evidence type="ECO:0000313" key="7">
    <source>
        <dbReference type="Proteomes" id="UP000236895"/>
    </source>
</evidence>
<feature type="domain" description="Type I restriction modification DNA specificity" evidence="4">
    <location>
        <begin position="4"/>
        <end position="49"/>
    </location>
</feature>
<dbReference type="Pfam" id="PF01420">
    <property type="entry name" value="Methylase_S"/>
    <property type="match status" value="1"/>
</dbReference>
<dbReference type="Gene3D" id="3.90.220.20">
    <property type="entry name" value="DNA methylase specificity domains"/>
    <property type="match status" value="1"/>
</dbReference>
<evidence type="ECO:0000313" key="5">
    <source>
        <dbReference type="EMBL" id="RPD36765.1"/>
    </source>
</evidence>
<sequence>MRYAQGSIMPLSNKKDILKFSIPIPPIEIQREIVSQLDSVFECVVSAEKRCKINSLLKMRIISDSLKNY</sequence>
<dbReference type="GO" id="GO:0003677">
    <property type="term" value="F:DNA binding"/>
    <property type="evidence" value="ECO:0007669"/>
    <property type="project" value="UniProtKB-KW"/>
</dbReference>
<protein>
    <recommendedName>
        <fullName evidence="4">Type I restriction modification DNA specificity domain-containing protein</fullName>
    </recommendedName>
</protein>
<gene>
    <name evidence="6" type="ORF">C0030_001500</name>
    <name evidence="5" type="ORF">C0030_006045</name>
</gene>
<evidence type="ECO:0000256" key="1">
    <source>
        <dbReference type="ARBA" id="ARBA00010923"/>
    </source>
</evidence>
<accession>A0A3R7QM55</accession>
<name>A0A3R7QM55_9HYPH</name>
<evidence type="ECO:0000259" key="4">
    <source>
        <dbReference type="Pfam" id="PF01420"/>
    </source>
</evidence>
<evidence type="ECO:0000256" key="3">
    <source>
        <dbReference type="ARBA" id="ARBA00023125"/>
    </source>
</evidence>
<comment type="caution">
    <text evidence="5">The sequence shown here is derived from an EMBL/GenBank/DDBJ whole genome shotgun (WGS) entry which is preliminary data.</text>
</comment>
<organism evidence="5 7">
    <name type="scientific">Candidatus Liberibacter solanacearum</name>
    <dbReference type="NCBI Taxonomy" id="556287"/>
    <lineage>
        <taxon>Bacteria</taxon>
        <taxon>Pseudomonadati</taxon>
        <taxon>Pseudomonadota</taxon>
        <taxon>Alphaproteobacteria</taxon>
        <taxon>Hyphomicrobiales</taxon>
        <taxon>Rhizobiaceae</taxon>
        <taxon>Liberibacter</taxon>
    </lineage>
</organism>
<comment type="similarity">
    <text evidence="1">Belongs to the type-I restriction system S methylase family.</text>
</comment>
<keyword evidence="2" id="KW-0680">Restriction system</keyword>